<dbReference type="PROSITE" id="PS50878">
    <property type="entry name" value="RT_POL"/>
    <property type="match status" value="1"/>
</dbReference>
<dbReference type="InterPro" id="IPR053543">
    <property type="entry name" value="Bacterial_RT"/>
</dbReference>
<evidence type="ECO:0000259" key="11">
    <source>
        <dbReference type="PROSITE" id="PS50878"/>
    </source>
</evidence>
<reference evidence="13 15" key="3">
    <citation type="submission" date="2017-12" db="EMBL/GenBank/DDBJ databases">
        <title>Phylogenetic diversity of female urinary microbiome.</title>
        <authorList>
            <person name="Thomas-White K."/>
            <person name="Wolfe A.J."/>
        </authorList>
    </citation>
    <scope>NUCLEOTIDE SEQUENCE [LARGE SCALE GENOMIC DNA]</scope>
    <source>
        <strain evidence="13 15">UMB0139</strain>
    </source>
</reference>
<reference evidence="12 14" key="1">
    <citation type="journal article" date="2016" name="Genome Announc.">
        <title>Complete Genome Sequences of Aerococcus christensenii CCUG 28831T, Aerococcus sanguinicola CCUG 43001T, Aerococcus urinae CCUG 36881T, Aerococcus urinaeequi CCUG 28094T, Aerococcus urinaehominis CCUG 42038 BT, and Aerococcus viridans CCUG 4311T.</title>
        <authorList>
            <person name="Carkaci D."/>
            <person name="Dargis R."/>
            <person name="Nielsen X.C."/>
            <person name="Skovgaard O."/>
            <person name="Fuursted K."/>
            <person name="Christensen J.J."/>
        </authorList>
    </citation>
    <scope>NUCLEOTIDE SEQUENCE [LARGE SCALE GENOMIC DNA]</scope>
    <source>
        <strain evidence="12 14">CCUG43001</strain>
    </source>
</reference>
<dbReference type="InterPro" id="IPR051083">
    <property type="entry name" value="GrpII_Intron_Splice-Mob/Def"/>
</dbReference>
<evidence type="ECO:0000313" key="13">
    <source>
        <dbReference type="EMBL" id="PKZ22347.1"/>
    </source>
</evidence>
<dbReference type="InterPro" id="IPR000477">
    <property type="entry name" value="RT_dom"/>
</dbReference>
<dbReference type="PANTHER" id="PTHR34047">
    <property type="entry name" value="NUCLEAR INTRON MATURASE 1, MITOCHONDRIAL-RELATED"/>
    <property type="match status" value="1"/>
</dbReference>
<evidence type="ECO:0000256" key="4">
    <source>
        <dbReference type="ARBA" id="ARBA00022695"/>
    </source>
</evidence>
<dbReference type="InterPro" id="IPR000123">
    <property type="entry name" value="Reverse_transcriptase_msDNA"/>
</dbReference>
<keyword evidence="3" id="KW-0808">Transferase</keyword>
<dbReference type="GO" id="GO:0046872">
    <property type="term" value="F:metal ion binding"/>
    <property type="evidence" value="ECO:0007669"/>
    <property type="project" value="UniProtKB-KW"/>
</dbReference>
<evidence type="ECO:0000256" key="10">
    <source>
        <dbReference type="ARBA" id="ARBA00048173"/>
    </source>
</evidence>
<dbReference type="NCBIfam" id="NF038237">
    <property type="entry name" value="retron_Ec67_fus"/>
    <property type="match status" value="1"/>
</dbReference>
<keyword evidence="7 13" id="KW-0695">RNA-directed DNA polymerase</keyword>
<evidence type="ECO:0000256" key="5">
    <source>
        <dbReference type="ARBA" id="ARBA00022723"/>
    </source>
</evidence>
<keyword evidence="6" id="KW-0460">Magnesium</keyword>
<dbReference type="GO" id="GO:0003723">
    <property type="term" value="F:RNA binding"/>
    <property type="evidence" value="ECO:0007669"/>
    <property type="project" value="InterPro"/>
</dbReference>
<dbReference type="SUPFAM" id="SSF56672">
    <property type="entry name" value="DNA/RNA polymerases"/>
    <property type="match status" value="1"/>
</dbReference>
<comment type="catalytic activity">
    <reaction evidence="10">
        <text>DNA(n) + a 2'-deoxyribonucleoside 5'-triphosphate = DNA(n+1) + diphosphate</text>
        <dbReference type="Rhea" id="RHEA:22508"/>
        <dbReference type="Rhea" id="RHEA-COMP:17339"/>
        <dbReference type="Rhea" id="RHEA-COMP:17340"/>
        <dbReference type="ChEBI" id="CHEBI:33019"/>
        <dbReference type="ChEBI" id="CHEBI:61560"/>
        <dbReference type="ChEBI" id="CHEBI:173112"/>
        <dbReference type="EC" id="2.7.7.49"/>
    </reaction>
</comment>
<dbReference type="CDD" id="cd03487">
    <property type="entry name" value="RT_Bac_retron_II"/>
    <property type="match status" value="1"/>
</dbReference>
<dbReference type="Proteomes" id="UP000234239">
    <property type="component" value="Unassembled WGS sequence"/>
</dbReference>
<dbReference type="Gene3D" id="3.10.10.10">
    <property type="entry name" value="HIV Type 1 Reverse Transcriptase, subunit A, domain 1"/>
    <property type="match status" value="1"/>
</dbReference>
<gene>
    <name evidence="12" type="ORF">AWM72_05095</name>
    <name evidence="13" type="ORF">CYJ28_04325</name>
</gene>
<evidence type="ECO:0000256" key="7">
    <source>
        <dbReference type="ARBA" id="ARBA00022918"/>
    </source>
</evidence>
<comment type="similarity">
    <text evidence="9">Belongs to the bacterial reverse transcriptase family.</text>
</comment>
<keyword evidence="4" id="KW-0548">Nucleotidyltransferase</keyword>
<dbReference type="GeneID" id="92903439"/>
<evidence type="ECO:0000256" key="1">
    <source>
        <dbReference type="ARBA" id="ARBA00012493"/>
    </source>
</evidence>
<evidence type="ECO:0000313" key="15">
    <source>
        <dbReference type="Proteomes" id="UP000234239"/>
    </source>
</evidence>
<evidence type="ECO:0000256" key="9">
    <source>
        <dbReference type="ARBA" id="ARBA00034120"/>
    </source>
</evidence>
<accession>A0A0X8FBM5</accession>
<evidence type="ECO:0000256" key="8">
    <source>
        <dbReference type="ARBA" id="ARBA00023118"/>
    </source>
</evidence>
<evidence type="ECO:0000256" key="2">
    <source>
        <dbReference type="ARBA" id="ARBA00022457"/>
    </source>
</evidence>
<evidence type="ECO:0000256" key="3">
    <source>
        <dbReference type="ARBA" id="ARBA00022679"/>
    </source>
</evidence>
<reference evidence="14" key="2">
    <citation type="submission" date="2016-01" db="EMBL/GenBank/DDBJ databases">
        <title>Six Aerococcus type strain genome sequencing and assembly using PacBio and Illumina Hiseq.</title>
        <authorList>
            <person name="Carkaci D."/>
            <person name="Dargis R."/>
            <person name="Nielsen X.C."/>
            <person name="Skovgaard O."/>
            <person name="Fuursted K."/>
            <person name="Christensen J.J."/>
        </authorList>
    </citation>
    <scope>NUCLEOTIDE SEQUENCE [LARGE SCALE GENOMIC DNA]</scope>
    <source>
        <strain evidence="14">CCUG43001</strain>
    </source>
</reference>
<dbReference type="EC" id="2.7.7.49" evidence="1"/>
<dbReference type="GO" id="GO:0051607">
    <property type="term" value="P:defense response to virus"/>
    <property type="evidence" value="ECO:0007669"/>
    <property type="project" value="UniProtKB-KW"/>
</dbReference>
<sequence>MNLQINNFTTRTELANLLEIELQILTRLLYSPTQNVNTQYHTFELEKKRGGATRTIAAPNDSLKIVLRKLNDLLSQYYLKAFAFREAEKQISHGFVRKKNIFTNASQHRNKKYILNIDLEDYFDHFHFGRVRGFFEKDKRFNLSKEMATVLAQLTCYKKVLPQGAPTSPTIANMITAILDRRILSLCQKYKLKYTRYADDLTFSTNDNTFSDKYGEFLIELDRIVKACGHEINQDKTHFLTYNNRQTITGLSVNKIVNVPRTYSSKTRAMAHNLYTKGEYFIGDNVYNINENEKTLEILTGRFNFSNWIDNLKLQNNQFAQNNKSLRTYSKREKDFSKFLFYKTFYVNATPLLITEGKTDFSYIDSAYKSLLPRDIEVVNKFDYKLFKKNNSITTYFLNSKSDNKTGEGGDEISKLFFQYTSQITFGKGIVEDCEINIGLSKVSPHFYHYFRKYGHPFNHHPVVILLDNENSSNKPLKKFLKAIYTGGNYQPPYELLQSTNFLHLVGNLYLTTIPSPQKNPNAFEIEDLFTEEDKKRLSFSRDRKAPFSEAVEENRETINFDNFIKLFKILDDIKQHYLTFESY</sequence>
<dbReference type="EMBL" id="PKGY01000002">
    <property type="protein sequence ID" value="PKZ22347.1"/>
    <property type="molecule type" value="Genomic_DNA"/>
</dbReference>
<keyword evidence="2" id="KW-0515">Mutator protein</keyword>
<keyword evidence="14" id="KW-1185">Reference proteome</keyword>
<dbReference type="InterPro" id="IPR043502">
    <property type="entry name" value="DNA/RNA_pol_sf"/>
</dbReference>
<dbReference type="Pfam" id="PF00078">
    <property type="entry name" value="RVT_1"/>
    <property type="match status" value="1"/>
</dbReference>
<dbReference type="RefSeq" id="WP_067974226.1">
    <property type="nucleotide sequence ID" value="NZ_CAJHKM010000001.1"/>
</dbReference>
<evidence type="ECO:0000256" key="6">
    <source>
        <dbReference type="ARBA" id="ARBA00022842"/>
    </source>
</evidence>
<name>A0A0X8FBM5_9LACT</name>
<dbReference type="KEGG" id="asan:AWM72_05095"/>
<evidence type="ECO:0000313" key="12">
    <source>
        <dbReference type="EMBL" id="AMB94174.1"/>
    </source>
</evidence>
<protein>
    <recommendedName>
        <fullName evidence="1">RNA-directed DNA polymerase</fullName>
        <ecNumber evidence="1">2.7.7.49</ecNumber>
    </recommendedName>
</protein>
<keyword evidence="5" id="KW-0479">Metal-binding</keyword>
<keyword evidence="8" id="KW-0051">Antiviral defense</keyword>
<dbReference type="PRINTS" id="PR00866">
    <property type="entry name" value="RNADNAPOLMS"/>
</dbReference>
<organism evidence="12 14">
    <name type="scientific">Aerococcus sanguinicola</name>
    <dbReference type="NCBI Taxonomy" id="119206"/>
    <lineage>
        <taxon>Bacteria</taxon>
        <taxon>Bacillati</taxon>
        <taxon>Bacillota</taxon>
        <taxon>Bacilli</taxon>
        <taxon>Lactobacillales</taxon>
        <taxon>Aerococcaceae</taxon>
        <taxon>Aerococcus</taxon>
    </lineage>
</organism>
<dbReference type="Gene3D" id="3.30.70.270">
    <property type="match status" value="1"/>
</dbReference>
<proteinExistence type="inferred from homology"/>
<feature type="domain" description="Reverse transcriptase" evidence="11">
    <location>
        <begin position="26"/>
        <end position="253"/>
    </location>
</feature>
<dbReference type="OrthoDB" id="9788687at2"/>
<evidence type="ECO:0000313" key="14">
    <source>
        <dbReference type="Proteomes" id="UP000069912"/>
    </source>
</evidence>
<dbReference type="GO" id="GO:0003964">
    <property type="term" value="F:RNA-directed DNA polymerase activity"/>
    <property type="evidence" value="ECO:0007669"/>
    <property type="project" value="UniProtKB-KW"/>
</dbReference>
<dbReference type="AlphaFoldDB" id="A0A0X8FBM5"/>
<dbReference type="Proteomes" id="UP000069912">
    <property type="component" value="Chromosome"/>
</dbReference>
<dbReference type="EMBL" id="CP014160">
    <property type="protein sequence ID" value="AMB94174.1"/>
    <property type="molecule type" value="Genomic_DNA"/>
</dbReference>
<dbReference type="PANTHER" id="PTHR34047:SF7">
    <property type="entry name" value="RNA-DIRECTED DNA POLYMERASE"/>
    <property type="match status" value="1"/>
</dbReference>
<dbReference type="InterPro" id="IPR043128">
    <property type="entry name" value="Rev_trsase/Diguanyl_cyclase"/>
</dbReference>